<accession>A0ABQ8JJ18</accession>
<reference evidence="1 2" key="1">
    <citation type="journal article" date="2018" name="J. Allergy Clin. Immunol.">
        <title>High-quality assembly of Dermatophagoides pteronyssinus genome and transcriptome reveals a wide range of novel allergens.</title>
        <authorList>
            <person name="Liu X.Y."/>
            <person name="Yang K.Y."/>
            <person name="Wang M.Q."/>
            <person name="Kwok J.S."/>
            <person name="Zeng X."/>
            <person name="Yang Z."/>
            <person name="Xiao X.J."/>
            <person name="Lau C.P."/>
            <person name="Li Y."/>
            <person name="Huang Z.M."/>
            <person name="Ba J.G."/>
            <person name="Yim A.K."/>
            <person name="Ouyang C.Y."/>
            <person name="Ngai S.M."/>
            <person name="Chan T.F."/>
            <person name="Leung E.L."/>
            <person name="Liu L."/>
            <person name="Liu Z.G."/>
            <person name="Tsui S.K."/>
        </authorList>
    </citation>
    <scope>NUCLEOTIDE SEQUENCE [LARGE SCALE GENOMIC DNA]</scope>
    <source>
        <strain evidence="1">Derp</strain>
    </source>
</reference>
<sequence length="67" mass="7773">MAISTGNKTLYSDHRTINSFPFGYYMLGKKINVTDLESNHLLKIVFAILKLFIVVLKRKENKQKNTK</sequence>
<evidence type="ECO:0000313" key="1">
    <source>
        <dbReference type="EMBL" id="KAH9422589.1"/>
    </source>
</evidence>
<comment type="caution">
    <text evidence="1">The sequence shown here is derived from an EMBL/GenBank/DDBJ whole genome shotgun (WGS) entry which is preliminary data.</text>
</comment>
<protein>
    <submittedName>
        <fullName evidence="1">Uncharacterized protein</fullName>
    </submittedName>
</protein>
<reference evidence="1 2" key="2">
    <citation type="journal article" date="2022" name="Mol. Biol. Evol.">
        <title>Comparative Genomics Reveals Insights into the Divergent Evolution of Astigmatic Mites and Household Pest Adaptations.</title>
        <authorList>
            <person name="Xiong Q."/>
            <person name="Wan A.T."/>
            <person name="Liu X."/>
            <person name="Fung C.S."/>
            <person name="Xiao X."/>
            <person name="Malainual N."/>
            <person name="Hou J."/>
            <person name="Wang L."/>
            <person name="Wang M."/>
            <person name="Yang K.Y."/>
            <person name="Cui Y."/>
            <person name="Leung E.L."/>
            <person name="Nong W."/>
            <person name="Shin S.K."/>
            <person name="Au S.W."/>
            <person name="Jeong K.Y."/>
            <person name="Chew F.T."/>
            <person name="Hui J.H."/>
            <person name="Leung T.F."/>
            <person name="Tungtrongchitr A."/>
            <person name="Zhong N."/>
            <person name="Liu Z."/>
            <person name="Tsui S.K."/>
        </authorList>
    </citation>
    <scope>NUCLEOTIDE SEQUENCE [LARGE SCALE GENOMIC DNA]</scope>
    <source>
        <strain evidence="1">Derp</strain>
    </source>
</reference>
<proteinExistence type="predicted"/>
<dbReference type="EMBL" id="NJHN03000036">
    <property type="protein sequence ID" value="KAH9422589.1"/>
    <property type="molecule type" value="Genomic_DNA"/>
</dbReference>
<gene>
    <name evidence="1" type="ORF">DERP_003266</name>
</gene>
<evidence type="ECO:0000313" key="2">
    <source>
        <dbReference type="Proteomes" id="UP000887458"/>
    </source>
</evidence>
<dbReference type="Proteomes" id="UP000887458">
    <property type="component" value="Unassembled WGS sequence"/>
</dbReference>
<keyword evidence="2" id="KW-1185">Reference proteome</keyword>
<name>A0ABQ8JJ18_DERPT</name>
<organism evidence="1 2">
    <name type="scientific">Dermatophagoides pteronyssinus</name>
    <name type="common">European house dust mite</name>
    <dbReference type="NCBI Taxonomy" id="6956"/>
    <lineage>
        <taxon>Eukaryota</taxon>
        <taxon>Metazoa</taxon>
        <taxon>Ecdysozoa</taxon>
        <taxon>Arthropoda</taxon>
        <taxon>Chelicerata</taxon>
        <taxon>Arachnida</taxon>
        <taxon>Acari</taxon>
        <taxon>Acariformes</taxon>
        <taxon>Sarcoptiformes</taxon>
        <taxon>Astigmata</taxon>
        <taxon>Psoroptidia</taxon>
        <taxon>Analgoidea</taxon>
        <taxon>Pyroglyphidae</taxon>
        <taxon>Dermatophagoidinae</taxon>
        <taxon>Dermatophagoides</taxon>
    </lineage>
</organism>